<dbReference type="EMBL" id="PUHZ01000006">
    <property type="protein sequence ID" value="PQO46990.1"/>
    <property type="molecule type" value="Genomic_DNA"/>
</dbReference>
<comment type="caution">
    <text evidence="2">The sequence shown here is derived from an EMBL/GenBank/DDBJ whole genome shotgun (WGS) entry which is preliminary data.</text>
</comment>
<keyword evidence="1" id="KW-1133">Transmembrane helix</keyword>
<reference evidence="2 3" key="1">
    <citation type="submission" date="2018-02" db="EMBL/GenBank/DDBJ databases">
        <title>Comparative genomes isolates from brazilian mangrove.</title>
        <authorList>
            <person name="Araujo J.E."/>
            <person name="Taketani R.G."/>
            <person name="Silva M.C.P."/>
            <person name="Loureco M.V."/>
            <person name="Andreote F.D."/>
        </authorList>
    </citation>
    <scope>NUCLEOTIDE SEQUENCE [LARGE SCALE GENOMIC DNA]</scope>
    <source>
        <strain evidence="2 3">Nap-Phe MGV</strain>
    </source>
</reference>
<sequence length="241" mass="27604">MTTKGQPQPKNAPWYLWPFAFLAAPLFLILGMVLLPLIGLACIVCSPCYFYQQSRHRRRNWAIEKQVAQQGRVVELSQIESALRKGEGTLLFDSCAPSGYDRIWWTPDDLLGQSPQGELILSEAASTEAEFAEVSAFAEQCHRRYINLEFGTAKLISQKSRYVDKHYPDVQKCFLVHWEPDYYHISTCQFGSSTFLVCPNWPTGVTQLFLIHRARLEGTHQPEMIVVSPPQTRHAPWIYRA</sequence>
<proteinExistence type="predicted"/>
<dbReference type="OrthoDB" id="10003771at2"/>
<evidence type="ECO:0000256" key="1">
    <source>
        <dbReference type="SAM" id="Phobius"/>
    </source>
</evidence>
<gene>
    <name evidence="2" type="ORF">C5Y93_05695</name>
</gene>
<keyword evidence="1" id="KW-0812">Transmembrane</keyword>
<dbReference type="AlphaFoldDB" id="A0A2S8GRE0"/>
<name>A0A2S8GRE0_9BACT</name>
<organism evidence="2 3">
    <name type="scientific">Blastopirellula marina</name>
    <dbReference type="NCBI Taxonomy" id="124"/>
    <lineage>
        <taxon>Bacteria</taxon>
        <taxon>Pseudomonadati</taxon>
        <taxon>Planctomycetota</taxon>
        <taxon>Planctomycetia</taxon>
        <taxon>Pirellulales</taxon>
        <taxon>Pirellulaceae</taxon>
        <taxon>Blastopirellula</taxon>
    </lineage>
</organism>
<evidence type="ECO:0000313" key="3">
    <source>
        <dbReference type="Proteomes" id="UP000237819"/>
    </source>
</evidence>
<feature type="transmembrane region" description="Helical" evidence="1">
    <location>
        <begin position="20"/>
        <end position="51"/>
    </location>
</feature>
<accession>A0A2S8GRE0</accession>
<protein>
    <submittedName>
        <fullName evidence="2">Uncharacterized protein</fullName>
    </submittedName>
</protein>
<keyword evidence="1" id="KW-0472">Membrane</keyword>
<dbReference type="Proteomes" id="UP000237819">
    <property type="component" value="Unassembled WGS sequence"/>
</dbReference>
<dbReference type="RefSeq" id="WP_105334439.1">
    <property type="nucleotide sequence ID" value="NZ_PUHZ01000006.1"/>
</dbReference>
<evidence type="ECO:0000313" key="2">
    <source>
        <dbReference type="EMBL" id="PQO46990.1"/>
    </source>
</evidence>